<dbReference type="RefSeq" id="WP_218852863.1">
    <property type="nucleotide sequence ID" value="NZ_JACCBV010000001.1"/>
</dbReference>
<accession>A0A7Y9GLU8</accession>
<dbReference type="CDD" id="cd07035">
    <property type="entry name" value="TPP_PYR_POX_like"/>
    <property type="match status" value="1"/>
</dbReference>
<evidence type="ECO:0000313" key="9">
    <source>
        <dbReference type="Proteomes" id="UP000576969"/>
    </source>
</evidence>
<gene>
    <name evidence="8" type="ORF">BJ991_000913</name>
</gene>
<reference evidence="8 9" key="1">
    <citation type="submission" date="2020-07" db="EMBL/GenBank/DDBJ databases">
        <title>Sequencing the genomes of 1000 actinobacteria strains.</title>
        <authorList>
            <person name="Klenk H.-P."/>
        </authorList>
    </citation>
    <scope>NUCLEOTIDE SEQUENCE [LARGE SCALE GENOMIC DNA]</scope>
    <source>
        <strain evidence="8 9">DSM 24662</strain>
    </source>
</reference>
<proteinExistence type="inferred from homology"/>
<dbReference type="GO" id="GO:0050660">
    <property type="term" value="F:flavin adenine dinucleotide binding"/>
    <property type="evidence" value="ECO:0007669"/>
    <property type="project" value="TreeGrafter"/>
</dbReference>
<dbReference type="GO" id="GO:0003984">
    <property type="term" value="F:acetolactate synthase activity"/>
    <property type="evidence" value="ECO:0007669"/>
    <property type="project" value="TreeGrafter"/>
</dbReference>
<dbReference type="Gene3D" id="3.40.50.1220">
    <property type="entry name" value="TPP-binding domain"/>
    <property type="match status" value="1"/>
</dbReference>
<dbReference type="InterPro" id="IPR012001">
    <property type="entry name" value="Thiamin_PyroP_enz_TPP-bd_dom"/>
</dbReference>
<dbReference type="Pfam" id="PF02776">
    <property type="entry name" value="TPP_enzyme_N"/>
    <property type="match status" value="1"/>
</dbReference>
<keyword evidence="9" id="KW-1185">Reference proteome</keyword>
<protein>
    <submittedName>
        <fullName evidence="8">Thiamine pyrophosphate-dependent acetolactate synthase large subunit-like protein</fullName>
    </submittedName>
</protein>
<dbReference type="GO" id="GO:0005948">
    <property type="term" value="C:acetolactate synthase complex"/>
    <property type="evidence" value="ECO:0007669"/>
    <property type="project" value="TreeGrafter"/>
</dbReference>
<dbReference type="GO" id="GO:0009097">
    <property type="term" value="P:isoleucine biosynthetic process"/>
    <property type="evidence" value="ECO:0007669"/>
    <property type="project" value="TreeGrafter"/>
</dbReference>
<dbReference type="InterPro" id="IPR029061">
    <property type="entry name" value="THDP-binding"/>
</dbReference>
<dbReference type="InterPro" id="IPR045229">
    <property type="entry name" value="TPP_enz"/>
</dbReference>
<dbReference type="InterPro" id="IPR011766">
    <property type="entry name" value="TPP_enzyme_TPP-bd"/>
</dbReference>
<keyword evidence="3 4" id="KW-0786">Thiamine pyrophosphate</keyword>
<evidence type="ECO:0000256" key="2">
    <source>
        <dbReference type="ARBA" id="ARBA00007812"/>
    </source>
</evidence>
<dbReference type="EMBL" id="JACCBV010000001">
    <property type="protein sequence ID" value="NYE18885.1"/>
    <property type="molecule type" value="Genomic_DNA"/>
</dbReference>
<dbReference type="InterPro" id="IPR029035">
    <property type="entry name" value="DHS-like_NAD/FAD-binding_dom"/>
</dbReference>
<evidence type="ECO:0000256" key="3">
    <source>
        <dbReference type="ARBA" id="ARBA00023052"/>
    </source>
</evidence>
<dbReference type="Proteomes" id="UP000576969">
    <property type="component" value="Unassembled WGS sequence"/>
</dbReference>
<sequence length="561" mass="58567">MGQTITVAEAVGRTIAKLGAAHIFGVIGSGNFHVTNAMIDAGVPFTATRHEMGAATMADAYTRTSGRFAVVSLHQGCGLTNALTGIAEAAKCHTPMLVVSGDTAAGDITSNFHIDQDAAVAAVGATPARIHSAATAVADAASAVRTALLERETVVLSLPVDVQEELVVFDDDAVPAVPDVLRPGASPESLARLVDLLANAQRPVVVGGRGAWGAKRELRRLAAASGALLVTSAAGRGLFVDDEWALDIMGGFATEGAADLISSADVIAVFGAALNKWTTRDGTLLRSATVVQVDDRPSAIGLHRHVDVAVLGDSAAVADAAADAIEAKAPGKIGCRTPEIAERVRSSRYWKDQPFDSRSDGERIDAQELTNALDAILPIERIVVPDGGNVNCYPGAHLRVPDERGYCIPLSFQAIGMGLAAGIGAGVAQPDRIPVVGTGDGAFMMSLVELDTAVRLSLGMVVIVYNDDAYGAEVNLFDPYTDKLDLVRFPETDIAAIAAGYGCHGLTVRALDDLDGVPAWLDGPRDRPLVIDAKIVKGRSWLMARRHAQPAAEGEPVRIRH</sequence>
<evidence type="ECO:0000259" key="6">
    <source>
        <dbReference type="Pfam" id="PF02775"/>
    </source>
</evidence>
<name>A0A7Y9GLU8_9MICO</name>
<dbReference type="Gene3D" id="3.40.50.970">
    <property type="match status" value="2"/>
</dbReference>
<dbReference type="GO" id="GO:0030976">
    <property type="term" value="F:thiamine pyrophosphate binding"/>
    <property type="evidence" value="ECO:0007669"/>
    <property type="project" value="InterPro"/>
</dbReference>
<evidence type="ECO:0000259" key="7">
    <source>
        <dbReference type="Pfam" id="PF02776"/>
    </source>
</evidence>
<dbReference type="CDD" id="cd00568">
    <property type="entry name" value="TPP_enzymes"/>
    <property type="match status" value="1"/>
</dbReference>
<evidence type="ECO:0000256" key="4">
    <source>
        <dbReference type="RuleBase" id="RU362132"/>
    </source>
</evidence>
<evidence type="ECO:0000313" key="8">
    <source>
        <dbReference type="EMBL" id="NYE18885.1"/>
    </source>
</evidence>
<feature type="domain" description="Thiamine pyrophosphate enzyme TPP-binding" evidence="6">
    <location>
        <begin position="387"/>
        <end position="517"/>
    </location>
</feature>
<dbReference type="GO" id="GO:0000287">
    <property type="term" value="F:magnesium ion binding"/>
    <property type="evidence" value="ECO:0007669"/>
    <property type="project" value="InterPro"/>
</dbReference>
<dbReference type="InterPro" id="IPR012000">
    <property type="entry name" value="Thiamin_PyroP_enz_cen_dom"/>
</dbReference>
<dbReference type="AlphaFoldDB" id="A0A7Y9GLU8"/>
<dbReference type="GO" id="GO:0009099">
    <property type="term" value="P:L-valine biosynthetic process"/>
    <property type="evidence" value="ECO:0007669"/>
    <property type="project" value="TreeGrafter"/>
</dbReference>
<dbReference type="PANTHER" id="PTHR18968">
    <property type="entry name" value="THIAMINE PYROPHOSPHATE ENZYMES"/>
    <property type="match status" value="1"/>
</dbReference>
<dbReference type="SUPFAM" id="SSF52467">
    <property type="entry name" value="DHS-like NAD/FAD-binding domain"/>
    <property type="match status" value="1"/>
</dbReference>
<feature type="domain" description="Thiamine pyrophosphate enzyme N-terminal TPP-binding" evidence="7">
    <location>
        <begin position="6"/>
        <end position="109"/>
    </location>
</feature>
<dbReference type="PANTHER" id="PTHR18968:SF166">
    <property type="entry name" value="2-HYDROXYACYL-COA LYASE 2"/>
    <property type="match status" value="1"/>
</dbReference>
<evidence type="ECO:0000256" key="1">
    <source>
        <dbReference type="ARBA" id="ARBA00001964"/>
    </source>
</evidence>
<dbReference type="Pfam" id="PF00205">
    <property type="entry name" value="TPP_enzyme_M"/>
    <property type="match status" value="1"/>
</dbReference>
<comment type="cofactor">
    <cofactor evidence="1">
        <name>thiamine diphosphate</name>
        <dbReference type="ChEBI" id="CHEBI:58937"/>
    </cofactor>
</comment>
<comment type="caution">
    <text evidence="8">The sequence shown here is derived from an EMBL/GenBank/DDBJ whole genome shotgun (WGS) entry which is preliminary data.</text>
</comment>
<evidence type="ECO:0000259" key="5">
    <source>
        <dbReference type="Pfam" id="PF00205"/>
    </source>
</evidence>
<organism evidence="8 9">
    <name type="scientific">Microbacterium immunditiarum</name>
    <dbReference type="NCBI Taxonomy" id="337480"/>
    <lineage>
        <taxon>Bacteria</taxon>
        <taxon>Bacillati</taxon>
        <taxon>Actinomycetota</taxon>
        <taxon>Actinomycetes</taxon>
        <taxon>Micrococcales</taxon>
        <taxon>Microbacteriaceae</taxon>
        <taxon>Microbacterium</taxon>
    </lineage>
</organism>
<feature type="domain" description="Thiamine pyrophosphate enzyme central" evidence="5">
    <location>
        <begin position="190"/>
        <end position="319"/>
    </location>
</feature>
<comment type="similarity">
    <text evidence="2 4">Belongs to the TPP enzyme family.</text>
</comment>
<dbReference type="Pfam" id="PF02775">
    <property type="entry name" value="TPP_enzyme_C"/>
    <property type="match status" value="1"/>
</dbReference>
<dbReference type="SUPFAM" id="SSF52518">
    <property type="entry name" value="Thiamin diphosphate-binding fold (THDP-binding)"/>
    <property type="match status" value="2"/>
</dbReference>